<reference evidence="2 3" key="1">
    <citation type="submission" date="2016-03" db="EMBL/GenBank/DDBJ databases">
        <title>Genome sequence of Nesiotobacter sp. nov., a moderately halophilic alphaproteobacterium isolated from the Yellow Sea, China.</title>
        <authorList>
            <person name="Zhang G."/>
            <person name="Zhang R."/>
        </authorList>
    </citation>
    <scope>NUCLEOTIDE SEQUENCE [LARGE SCALE GENOMIC DNA]</scope>
    <source>
        <strain evidence="2 3">WB1-6</strain>
    </source>
</reference>
<accession>A0A1U7JK06</accession>
<gene>
    <name evidence="2" type="ORF">A3843_04655</name>
</gene>
<dbReference type="Proteomes" id="UP000185783">
    <property type="component" value="Unassembled WGS sequence"/>
</dbReference>
<name>A0A1U7JK06_9HYPH</name>
<proteinExistence type="predicted"/>
<comment type="caution">
    <text evidence="2">The sequence shown here is derived from an EMBL/GenBank/DDBJ whole genome shotgun (WGS) entry which is preliminary data.</text>
</comment>
<dbReference type="AlphaFoldDB" id="A0A1U7JK06"/>
<feature type="transmembrane region" description="Helical" evidence="1">
    <location>
        <begin position="6"/>
        <end position="26"/>
    </location>
</feature>
<dbReference type="STRING" id="197461.A3843_04655"/>
<keyword evidence="3" id="KW-1185">Reference proteome</keyword>
<keyword evidence="1" id="KW-1133">Transmembrane helix</keyword>
<sequence length="80" mass="8814">MADAFYIILASEVVSLMYSATLSIALTMQQGAALMVTGDLVVVVKCWFHRRAPDLSTNDWPFSTNSAHYLKTEGLGLYLV</sequence>
<evidence type="ECO:0000256" key="1">
    <source>
        <dbReference type="SAM" id="Phobius"/>
    </source>
</evidence>
<dbReference type="RefSeq" id="WP_028481656.1">
    <property type="nucleotide sequence ID" value="NZ_LVVZ01000007.1"/>
</dbReference>
<evidence type="ECO:0000313" key="3">
    <source>
        <dbReference type="Proteomes" id="UP000185783"/>
    </source>
</evidence>
<dbReference type="EMBL" id="LVVZ01000007">
    <property type="protein sequence ID" value="OKL45047.1"/>
    <property type="molecule type" value="Genomic_DNA"/>
</dbReference>
<keyword evidence="1" id="KW-0472">Membrane</keyword>
<protein>
    <submittedName>
        <fullName evidence="2">Uncharacterized protein</fullName>
    </submittedName>
</protein>
<evidence type="ECO:0000313" key="2">
    <source>
        <dbReference type="EMBL" id="OKL45047.1"/>
    </source>
</evidence>
<keyword evidence="1" id="KW-0812">Transmembrane</keyword>
<organism evidence="2 3">
    <name type="scientific">Pseudovibrio exalbescens</name>
    <dbReference type="NCBI Taxonomy" id="197461"/>
    <lineage>
        <taxon>Bacteria</taxon>
        <taxon>Pseudomonadati</taxon>
        <taxon>Pseudomonadota</taxon>
        <taxon>Alphaproteobacteria</taxon>
        <taxon>Hyphomicrobiales</taxon>
        <taxon>Stappiaceae</taxon>
        <taxon>Pseudovibrio</taxon>
    </lineage>
</organism>